<feature type="active site" evidence="4">
    <location>
        <position position="40"/>
    </location>
</feature>
<sequence>MSEQKIETEVWFSGLVQGVGFRYETLKVAKGYEVTGFVENLSDGRVHLLAQGDPTETKEFVEAVGERLSDYIRDTQQQSHPCESSLGSFQIRR</sequence>
<dbReference type="InterPro" id="IPR001792">
    <property type="entry name" value="Acylphosphatase-like_dom"/>
</dbReference>
<dbReference type="PROSITE" id="PS51160">
    <property type="entry name" value="ACYLPHOSPHATASE_3"/>
    <property type="match status" value="1"/>
</dbReference>
<evidence type="ECO:0000256" key="3">
    <source>
        <dbReference type="ARBA" id="ARBA00047645"/>
    </source>
</evidence>
<dbReference type="Proteomes" id="UP000525652">
    <property type="component" value="Unassembled WGS sequence"/>
</dbReference>
<evidence type="ECO:0000256" key="4">
    <source>
        <dbReference type="PROSITE-ProRule" id="PRU00520"/>
    </source>
</evidence>
<dbReference type="Gene3D" id="3.30.70.100">
    <property type="match status" value="1"/>
</dbReference>
<reference evidence="8 9" key="1">
    <citation type="submission" date="2020-07" db="EMBL/GenBank/DDBJ databases">
        <authorList>
            <person name="Feng X."/>
        </authorList>
    </citation>
    <scope>NUCLEOTIDE SEQUENCE [LARGE SCALE GENOMIC DNA]</scope>
    <source>
        <strain evidence="8 9">JCM14086</strain>
    </source>
</reference>
<accession>A0A7X1B0F3</accession>
<organism evidence="8 9">
    <name type="scientific">Puniceicoccus vermicola</name>
    <dbReference type="NCBI Taxonomy" id="388746"/>
    <lineage>
        <taxon>Bacteria</taxon>
        <taxon>Pseudomonadati</taxon>
        <taxon>Verrucomicrobiota</taxon>
        <taxon>Opitutia</taxon>
        <taxon>Puniceicoccales</taxon>
        <taxon>Puniceicoccaceae</taxon>
        <taxon>Puniceicoccus</taxon>
    </lineage>
</organism>
<gene>
    <name evidence="8" type="ORF">H5P30_16205</name>
</gene>
<evidence type="ECO:0000259" key="7">
    <source>
        <dbReference type="PROSITE" id="PS51160"/>
    </source>
</evidence>
<dbReference type="InterPro" id="IPR020456">
    <property type="entry name" value="Acylphosphatase"/>
</dbReference>
<evidence type="ECO:0000256" key="5">
    <source>
        <dbReference type="RuleBase" id="RU004168"/>
    </source>
</evidence>
<proteinExistence type="inferred from homology"/>
<feature type="domain" description="Acylphosphatase-like" evidence="7">
    <location>
        <begin position="7"/>
        <end position="93"/>
    </location>
</feature>
<comment type="catalytic activity">
    <reaction evidence="3 4">
        <text>an acyl phosphate + H2O = a carboxylate + phosphate + H(+)</text>
        <dbReference type="Rhea" id="RHEA:14965"/>
        <dbReference type="ChEBI" id="CHEBI:15377"/>
        <dbReference type="ChEBI" id="CHEBI:15378"/>
        <dbReference type="ChEBI" id="CHEBI:29067"/>
        <dbReference type="ChEBI" id="CHEBI:43474"/>
        <dbReference type="ChEBI" id="CHEBI:59918"/>
        <dbReference type="EC" id="3.6.1.7"/>
    </reaction>
</comment>
<feature type="active site" evidence="4">
    <location>
        <position position="22"/>
    </location>
</feature>
<feature type="region of interest" description="Disordered" evidence="6">
    <location>
        <begin position="74"/>
        <end position="93"/>
    </location>
</feature>
<name>A0A7X1B0F3_9BACT</name>
<comment type="similarity">
    <text evidence="1 5">Belongs to the acylphosphatase family.</text>
</comment>
<dbReference type="EC" id="3.6.1.7" evidence="2 4"/>
<dbReference type="PANTHER" id="PTHR47268:SF4">
    <property type="entry name" value="ACYLPHOSPHATASE"/>
    <property type="match status" value="1"/>
</dbReference>
<evidence type="ECO:0000313" key="8">
    <source>
        <dbReference type="EMBL" id="MBC2603326.1"/>
    </source>
</evidence>
<evidence type="ECO:0000256" key="2">
    <source>
        <dbReference type="ARBA" id="ARBA00012150"/>
    </source>
</evidence>
<evidence type="ECO:0000256" key="1">
    <source>
        <dbReference type="ARBA" id="ARBA00005614"/>
    </source>
</evidence>
<evidence type="ECO:0000256" key="6">
    <source>
        <dbReference type="SAM" id="MobiDB-lite"/>
    </source>
</evidence>
<dbReference type="GO" id="GO:0003998">
    <property type="term" value="F:acylphosphatase activity"/>
    <property type="evidence" value="ECO:0007669"/>
    <property type="project" value="UniProtKB-EC"/>
</dbReference>
<protein>
    <recommendedName>
        <fullName evidence="2 4">acylphosphatase</fullName>
        <ecNumber evidence="2 4">3.6.1.7</ecNumber>
    </recommendedName>
</protein>
<dbReference type="Pfam" id="PF00708">
    <property type="entry name" value="Acylphosphatase"/>
    <property type="match status" value="1"/>
</dbReference>
<dbReference type="AlphaFoldDB" id="A0A7X1B0F3"/>
<evidence type="ECO:0000313" key="9">
    <source>
        <dbReference type="Proteomes" id="UP000525652"/>
    </source>
</evidence>
<dbReference type="RefSeq" id="WP_185693958.1">
    <property type="nucleotide sequence ID" value="NZ_JACHVA010000126.1"/>
</dbReference>
<comment type="caution">
    <text evidence="8">The sequence shown here is derived from an EMBL/GenBank/DDBJ whole genome shotgun (WGS) entry which is preliminary data.</text>
</comment>
<keyword evidence="9" id="KW-1185">Reference proteome</keyword>
<keyword evidence="4" id="KW-0378">Hydrolase</keyword>
<dbReference type="PANTHER" id="PTHR47268">
    <property type="entry name" value="ACYLPHOSPHATASE"/>
    <property type="match status" value="1"/>
</dbReference>
<dbReference type="EMBL" id="JACHVA010000126">
    <property type="protein sequence ID" value="MBC2603326.1"/>
    <property type="molecule type" value="Genomic_DNA"/>
</dbReference>
<dbReference type="SUPFAM" id="SSF54975">
    <property type="entry name" value="Acylphosphatase/BLUF domain-like"/>
    <property type="match status" value="1"/>
</dbReference>
<dbReference type="InterPro" id="IPR036046">
    <property type="entry name" value="Acylphosphatase-like_dom_sf"/>
</dbReference>